<dbReference type="GO" id="GO:0003677">
    <property type="term" value="F:DNA binding"/>
    <property type="evidence" value="ECO:0007669"/>
    <property type="project" value="UniProtKB-UniRule"/>
</dbReference>
<feature type="DNA-binding region" description="H-T-H motif" evidence="4">
    <location>
        <begin position="29"/>
        <end position="48"/>
    </location>
</feature>
<evidence type="ECO:0000256" key="1">
    <source>
        <dbReference type="ARBA" id="ARBA00023015"/>
    </source>
</evidence>
<keyword evidence="7" id="KW-1185">Reference proteome</keyword>
<dbReference type="PROSITE" id="PS50977">
    <property type="entry name" value="HTH_TETR_2"/>
    <property type="match status" value="1"/>
</dbReference>
<evidence type="ECO:0000313" key="7">
    <source>
        <dbReference type="Proteomes" id="UP001220509"/>
    </source>
</evidence>
<gene>
    <name evidence="6" type="ORF">PQ456_13575</name>
</gene>
<dbReference type="AlphaFoldDB" id="A0AAX3LY12"/>
<accession>A0AAX3LY12</accession>
<keyword evidence="3" id="KW-0804">Transcription</keyword>
<dbReference type="Pfam" id="PF00440">
    <property type="entry name" value="TetR_N"/>
    <property type="match status" value="1"/>
</dbReference>
<dbReference type="Gene3D" id="1.10.357.10">
    <property type="entry name" value="Tetracycline Repressor, domain 2"/>
    <property type="match status" value="1"/>
</dbReference>
<evidence type="ECO:0000256" key="2">
    <source>
        <dbReference type="ARBA" id="ARBA00023125"/>
    </source>
</evidence>
<dbReference type="RefSeq" id="WP_273612773.1">
    <property type="nucleotide sequence ID" value="NZ_CP117416.1"/>
</dbReference>
<dbReference type="InterPro" id="IPR001647">
    <property type="entry name" value="HTH_TetR"/>
</dbReference>
<dbReference type="Gene3D" id="1.10.10.60">
    <property type="entry name" value="Homeodomain-like"/>
    <property type="match status" value="1"/>
</dbReference>
<feature type="domain" description="HTH tetR-type" evidence="5">
    <location>
        <begin position="6"/>
        <end position="66"/>
    </location>
</feature>
<dbReference type="Pfam" id="PF16925">
    <property type="entry name" value="TetR_C_13"/>
    <property type="match status" value="1"/>
</dbReference>
<dbReference type="Proteomes" id="UP001220509">
    <property type="component" value="Chromosome"/>
</dbReference>
<dbReference type="PANTHER" id="PTHR47506">
    <property type="entry name" value="TRANSCRIPTIONAL REGULATORY PROTEIN"/>
    <property type="match status" value="1"/>
</dbReference>
<organism evidence="6 7">
    <name type="scientific">Paenibacillus kyungheensis</name>
    <dbReference type="NCBI Taxonomy" id="1452732"/>
    <lineage>
        <taxon>Bacteria</taxon>
        <taxon>Bacillati</taxon>
        <taxon>Bacillota</taxon>
        <taxon>Bacilli</taxon>
        <taxon>Bacillales</taxon>
        <taxon>Paenibacillaceae</taxon>
        <taxon>Paenibacillus</taxon>
    </lineage>
</organism>
<keyword evidence="1" id="KW-0805">Transcription regulation</keyword>
<evidence type="ECO:0000256" key="4">
    <source>
        <dbReference type="PROSITE-ProRule" id="PRU00335"/>
    </source>
</evidence>
<dbReference type="InterPro" id="IPR036271">
    <property type="entry name" value="Tet_transcr_reg_TetR-rel_C_sf"/>
</dbReference>
<dbReference type="PANTHER" id="PTHR47506:SF10">
    <property type="entry name" value="TRANSCRIPTIONAL REGULATORY PROTEIN"/>
    <property type="match status" value="1"/>
</dbReference>
<evidence type="ECO:0000256" key="3">
    <source>
        <dbReference type="ARBA" id="ARBA00023163"/>
    </source>
</evidence>
<evidence type="ECO:0000313" key="6">
    <source>
        <dbReference type="EMBL" id="WCT54231.1"/>
    </source>
</evidence>
<proteinExistence type="predicted"/>
<dbReference type="InterPro" id="IPR009057">
    <property type="entry name" value="Homeodomain-like_sf"/>
</dbReference>
<keyword evidence="2 4" id="KW-0238">DNA-binding</keyword>
<dbReference type="SUPFAM" id="SSF46689">
    <property type="entry name" value="Homeodomain-like"/>
    <property type="match status" value="1"/>
</dbReference>
<protein>
    <submittedName>
        <fullName evidence="6">TetR/AcrR family transcriptional regulator</fullName>
    </submittedName>
</protein>
<dbReference type="SUPFAM" id="SSF48498">
    <property type="entry name" value="Tetracyclin repressor-like, C-terminal domain"/>
    <property type="match status" value="1"/>
</dbReference>
<sequence>MARHKEFEINEVLDKAMFLFWTQGYEKTSMQQLVDTMGIHRRSIYDTFGDKHALFIQALQRYKSLQAERLQLLIEKQAPVKELMRRFLTTMVDNKDFPKGCMMVNSGVELGILDPEVSTFVENGYTQTEQYLRELLLIGQNNGEIKADVDTEFLAHYFMNAWLGLRAMVKTTADQQKLNGIIDTTLRILD</sequence>
<reference evidence="6 7" key="1">
    <citation type="submission" date="2023-02" db="EMBL/GenBank/DDBJ databases">
        <title>Genome sequence of Paenibacillus kyungheensis KACC 18744.</title>
        <authorList>
            <person name="Kim S."/>
            <person name="Heo J."/>
            <person name="Kwon S.-W."/>
        </authorList>
    </citation>
    <scope>NUCLEOTIDE SEQUENCE [LARGE SCALE GENOMIC DNA]</scope>
    <source>
        <strain evidence="6 7">KACC 18744</strain>
    </source>
</reference>
<dbReference type="EMBL" id="CP117416">
    <property type="protein sequence ID" value="WCT54231.1"/>
    <property type="molecule type" value="Genomic_DNA"/>
</dbReference>
<name>A0AAX3LY12_9BACL</name>
<evidence type="ECO:0000259" key="5">
    <source>
        <dbReference type="PROSITE" id="PS50977"/>
    </source>
</evidence>
<dbReference type="InterPro" id="IPR011075">
    <property type="entry name" value="TetR_C"/>
</dbReference>
<dbReference type="KEGG" id="pka:PQ456_13575"/>